<protein>
    <submittedName>
        <fullName evidence="2">FkbM family methyltransferase</fullName>
    </submittedName>
</protein>
<gene>
    <name evidence="2" type="ORF">O0931_00620</name>
</gene>
<sequence length="271" mass="31117">MQNLYKFILRRPFFRGQDRLFNYFFINQKFKKQTIAVKPLEGNFKINCDCNTWIGGKIVYTGDYEPELKKIFKSIINPGDYILDVGANIGFHTLYFAQLTGGKGLVTAFEPIPDNYKSLNNNIQLNNFSNIITHNVALSNKKEQISIQVDLKSTNPGAYNLFELNGDVPIECVVGDDIVDNQKVDFIKIDVEGYESYVLDGLIETIKKNKPKIIFEFDQDYHRKTSRSEDYILFLLASLGYQFQYINRDGLKTIESFKNLVSGNILALPNE</sequence>
<dbReference type="GO" id="GO:0008168">
    <property type="term" value="F:methyltransferase activity"/>
    <property type="evidence" value="ECO:0007669"/>
    <property type="project" value="UniProtKB-KW"/>
</dbReference>
<dbReference type="SUPFAM" id="SSF53335">
    <property type="entry name" value="S-adenosyl-L-methionine-dependent methyltransferases"/>
    <property type="match status" value="1"/>
</dbReference>
<keyword evidence="3" id="KW-1185">Reference proteome</keyword>
<dbReference type="EMBL" id="JAPWGL010000001">
    <property type="protein sequence ID" value="MCZ4221791.1"/>
    <property type="molecule type" value="Genomic_DNA"/>
</dbReference>
<dbReference type="InterPro" id="IPR029063">
    <property type="entry name" value="SAM-dependent_MTases_sf"/>
</dbReference>
<evidence type="ECO:0000259" key="1">
    <source>
        <dbReference type="Pfam" id="PF05050"/>
    </source>
</evidence>
<dbReference type="NCBIfam" id="TIGR01444">
    <property type="entry name" value="fkbM_fam"/>
    <property type="match status" value="1"/>
</dbReference>
<dbReference type="PANTHER" id="PTHR34203:SF15">
    <property type="entry name" value="SLL1173 PROTEIN"/>
    <property type="match status" value="1"/>
</dbReference>
<keyword evidence="2" id="KW-0808">Transferase</keyword>
<dbReference type="Gene3D" id="3.40.50.150">
    <property type="entry name" value="Vaccinia Virus protein VP39"/>
    <property type="match status" value="1"/>
</dbReference>
<name>A0ABT4KSU3_9SPHI</name>
<dbReference type="PANTHER" id="PTHR34203">
    <property type="entry name" value="METHYLTRANSFERASE, FKBM FAMILY PROTEIN"/>
    <property type="match status" value="1"/>
</dbReference>
<accession>A0ABT4KSU3</accession>
<evidence type="ECO:0000313" key="2">
    <source>
        <dbReference type="EMBL" id="MCZ4221791.1"/>
    </source>
</evidence>
<keyword evidence="2" id="KW-0489">Methyltransferase</keyword>
<evidence type="ECO:0000313" key="3">
    <source>
        <dbReference type="Proteomes" id="UP001144341"/>
    </source>
</evidence>
<organism evidence="2 3">
    <name type="scientific">Pedobacter rhodius</name>
    <dbReference type="NCBI Taxonomy" id="3004098"/>
    <lineage>
        <taxon>Bacteria</taxon>
        <taxon>Pseudomonadati</taxon>
        <taxon>Bacteroidota</taxon>
        <taxon>Sphingobacteriia</taxon>
        <taxon>Sphingobacteriales</taxon>
        <taxon>Sphingobacteriaceae</taxon>
        <taxon>Pedobacter</taxon>
    </lineage>
</organism>
<dbReference type="RefSeq" id="WP_269413628.1">
    <property type="nucleotide sequence ID" value="NZ_JAPWGL010000001.1"/>
</dbReference>
<dbReference type="InterPro" id="IPR006342">
    <property type="entry name" value="FkbM_mtfrase"/>
</dbReference>
<proteinExistence type="predicted"/>
<comment type="caution">
    <text evidence="2">The sequence shown here is derived from an EMBL/GenBank/DDBJ whole genome shotgun (WGS) entry which is preliminary data.</text>
</comment>
<dbReference type="Proteomes" id="UP001144341">
    <property type="component" value="Unassembled WGS sequence"/>
</dbReference>
<dbReference type="GO" id="GO:0032259">
    <property type="term" value="P:methylation"/>
    <property type="evidence" value="ECO:0007669"/>
    <property type="project" value="UniProtKB-KW"/>
</dbReference>
<dbReference type="InterPro" id="IPR052514">
    <property type="entry name" value="SAM-dependent_MTase"/>
</dbReference>
<dbReference type="Pfam" id="PF05050">
    <property type="entry name" value="Methyltransf_21"/>
    <property type="match status" value="1"/>
</dbReference>
<reference evidence="2" key="1">
    <citation type="submission" date="2022-12" db="EMBL/GenBank/DDBJ databases">
        <title>Genome sequence of SJ11.</title>
        <authorList>
            <person name="Woo H."/>
        </authorList>
    </citation>
    <scope>NUCLEOTIDE SEQUENCE</scope>
    <source>
        <strain evidence="2">SJ11</strain>
    </source>
</reference>
<feature type="domain" description="Methyltransferase FkbM" evidence="1">
    <location>
        <begin position="84"/>
        <end position="243"/>
    </location>
</feature>